<dbReference type="Pfam" id="PF09687">
    <property type="entry name" value="PRESAN"/>
    <property type="match status" value="1"/>
</dbReference>
<dbReference type="VEuPathDB" id="PlasmoDB:PCOAH_00055310"/>
<sequence length="411" mass="48474">MMLQVLNTCPIRIHQEDFKRHDVNAPLQLHSSIGRNLASAEVATPSVEEFEFHEDDEETYGNHPEEGYENSEEERYSDEEREEEVVQRGEEEAPVEREEEAPVEREEEAPVEKVEEAPTEKEENSAEKKGAAGGNEERKKGKELQEKKGKGQKELNKWHKQAYNGPLGNIQEYEDQLEEERKGLLKGDKKKKKKNGKNKKLGSWDIRKYKMAGYQENEYLEVPKGNTRWSRYGNEEHIDDEDEMDNLLLGEFKKWENYGTHNTCSLHYEMTCFDERLSDSEINKELKEMEKFPKKHELISLYWQSFLNERSKYINSNRCLSKKLLELKKKQNFETISGYKNKWKKCKQIVGNNFKEQREHVNDIFYTSVVKENLSRDEFKEILKDVRDSWKEVTLKVTQECVALFGKPKLS</sequence>
<evidence type="ECO:0000259" key="2">
    <source>
        <dbReference type="Pfam" id="PF09687"/>
    </source>
</evidence>
<protein>
    <recommendedName>
        <fullName evidence="2">Plasmodium RESA N-terminal domain-containing protein</fullName>
    </recommendedName>
</protein>
<gene>
    <name evidence="3" type="ORF">PCOAH_00055310</name>
</gene>
<dbReference type="RefSeq" id="XP_019917741.1">
    <property type="nucleotide sequence ID" value="XM_020062310.1"/>
</dbReference>
<feature type="region of interest" description="Disordered" evidence="1">
    <location>
        <begin position="51"/>
        <end position="169"/>
    </location>
</feature>
<evidence type="ECO:0000256" key="1">
    <source>
        <dbReference type="SAM" id="MobiDB-lite"/>
    </source>
</evidence>
<dbReference type="KEGG" id="pcot:PCOAH_00055310"/>
<dbReference type="AlphaFoldDB" id="A0A1B1E7P5"/>
<evidence type="ECO:0000313" key="4">
    <source>
        <dbReference type="Proteomes" id="UP000092716"/>
    </source>
</evidence>
<dbReference type="GeneID" id="30912265"/>
<reference evidence="4" key="1">
    <citation type="submission" date="2016-06" db="EMBL/GenBank/DDBJ databases">
        <title>First high quality genome sequence of Plasmodium coatneyi using continuous long reads from single molecule, real-time sequencing.</title>
        <authorList>
            <person name="Chien J.-T."/>
            <person name="Pakala S.B."/>
            <person name="Geraldo J.A."/>
            <person name="Lapp S.A."/>
            <person name="Barnwell J.W."/>
            <person name="Kissinger J.C."/>
            <person name="Galinski M.R."/>
            <person name="Humphrey J.C."/>
        </authorList>
    </citation>
    <scope>NUCLEOTIDE SEQUENCE [LARGE SCALE GENOMIC DNA]</scope>
    <source>
        <strain evidence="4">Hackeri</strain>
    </source>
</reference>
<dbReference type="PANTHER" id="PTHR36193">
    <property type="entry name" value="PHISTB DOMAIN-CONTAINING RESA-LIKE PROTEIN 1"/>
    <property type="match status" value="1"/>
</dbReference>
<evidence type="ECO:0000313" key="3">
    <source>
        <dbReference type="EMBL" id="ANQ11046.1"/>
    </source>
</evidence>
<name>A0A1B1E7P5_9APIC</name>
<dbReference type="InterPro" id="IPR019111">
    <property type="entry name" value="PRESA_N"/>
</dbReference>
<dbReference type="PANTHER" id="PTHR36193:SF23">
    <property type="entry name" value="PHISTB DOMAIN-CONTAINING RESA-LIKE PROTEIN 1"/>
    <property type="match status" value="1"/>
</dbReference>
<feature type="compositionally biased region" description="Acidic residues" evidence="1">
    <location>
        <begin position="67"/>
        <end position="83"/>
    </location>
</feature>
<proteinExistence type="predicted"/>
<feature type="compositionally biased region" description="Basic and acidic residues" evidence="1">
    <location>
        <begin position="84"/>
        <end position="157"/>
    </location>
</feature>
<dbReference type="InterPro" id="IPR044885">
    <property type="entry name" value="PRESA_N_sf"/>
</dbReference>
<keyword evidence="4" id="KW-1185">Reference proteome</keyword>
<dbReference type="Proteomes" id="UP000092716">
    <property type="component" value="Chromosome 14"/>
</dbReference>
<dbReference type="EMBL" id="CP016252">
    <property type="protein sequence ID" value="ANQ11046.1"/>
    <property type="molecule type" value="Genomic_DNA"/>
</dbReference>
<accession>A0A1B1E7P5</accession>
<dbReference type="Gene3D" id="6.10.280.180">
    <property type="entry name" value="Plasmodium RESA, N-terminal helical domain"/>
    <property type="match status" value="1"/>
</dbReference>
<organism evidence="3 4">
    <name type="scientific">Plasmodium coatneyi</name>
    <dbReference type="NCBI Taxonomy" id="208452"/>
    <lineage>
        <taxon>Eukaryota</taxon>
        <taxon>Sar</taxon>
        <taxon>Alveolata</taxon>
        <taxon>Apicomplexa</taxon>
        <taxon>Aconoidasida</taxon>
        <taxon>Haemosporida</taxon>
        <taxon>Plasmodiidae</taxon>
        <taxon>Plasmodium</taxon>
    </lineage>
</organism>
<dbReference type="OrthoDB" id="387562at2759"/>
<feature type="domain" description="Plasmodium RESA N-terminal" evidence="2">
    <location>
        <begin position="277"/>
        <end position="401"/>
    </location>
</feature>